<dbReference type="Pfam" id="PF13657">
    <property type="entry name" value="Couple_hipA"/>
    <property type="match status" value="1"/>
</dbReference>
<proteinExistence type="inferred from homology"/>
<protein>
    <submittedName>
        <fullName evidence="6">Type II toxin-antitoxin system HipA family toxin</fullName>
    </submittedName>
</protein>
<keyword evidence="2" id="KW-0808">Transferase</keyword>
<evidence type="ECO:0000259" key="4">
    <source>
        <dbReference type="Pfam" id="PF07804"/>
    </source>
</evidence>
<dbReference type="Pfam" id="PF07804">
    <property type="entry name" value="HipA_C"/>
    <property type="match status" value="1"/>
</dbReference>
<evidence type="ECO:0000313" key="6">
    <source>
        <dbReference type="EMBL" id="MCH7396616.1"/>
    </source>
</evidence>
<organism evidence="6 7">
    <name type="scientific">Belliella calami</name>
    <dbReference type="NCBI Taxonomy" id="2923436"/>
    <lineage>
        <taxon>Bacteria</taxon>
        <taxon>Pseudomonadati</taxon>
        <taxon>Bacteroidota</taxon>
        <taxon>Cytophagia</taxon>
        <taxon>Cytophagales</taxon>
        <taxon>Cyclobacteriaceae</taxon>
        <taxon>Belliella</taxon>
    </lineage>
</organism>
<feature type="domain" description="HipA N-terminal subdomain 1" evidence="5">
    <location>
        <begin position="19"/>
        <end position="118"/>
    </location>
</feature>
<gene>
    <name evidence="6" type="ORF">MM236_01400</name>
</gene>
<evidence type="ECO:0000259" key="5">
    <source>
        <dbReference type="Pfam" id="PF13657"/>
    </source>
</evidence>
<sequence length="414" mass="46498">MISKISEIEVGVNFGFGIEPVGRLAVHNHTFYFEYDLLFLKKGLEISPFYLPLRSGLIELPYRPFEGLAGVFNDSLPDGWGRLLFDRMVRSEGFLPEDFSPLDRLANVGLFGLGALVYEPNNNQENRNSKIDLDQLADQTEEVLQGCSEDIISELLALNGSSAGARPKALIGIDSTYKNIIHGTHLLEEGFEPWIVKFPNQQDGTDAGAIEFVFAKMAELAGVVIPKIHLFPSSKCPGYFAIKRFDRENGQRFHMHTASGLLHSDFRVPAFDYEDLCNLTGQLTKDIREVEKIYRLAVFNVLSHNRDDHGKNFSFLMDSSGNWKLAPAYDLTFSSGPRGEQSTMVMGEGKNPRIKHLKKLGMEAKISKEKIDNIIEQTVYAVNNWESLAKNYGVSHSNISFIGKAIKKIRENDK</sequence>
<reference evidence="6" key="1">
    <citation type="submission" date="2022-03" db="EMBL/GenBank/DDBJ databases">
        <title>De novo assembled genomes of Belliella spp. (Cyclobacteriaceae) strains.</title>
        <authorList>
            <person name="Szabo A."/>
            <person name="Korponai K."/>
            <person name="Felfoldi T."/>
        </authorList>
    </citation>
    <scope>NUCLEOTIDE SEQUENCE</scope>
    <source>
        <strain evidence="6">DSM 107340</strain>
    </source>
</reference>
<dbReference type="Gene3D" id="1.10.1070.20">
    <property type="match status" value="1"/>
</dbReference>
<dbReference type="Proteomes" id="UP001165488">
    <property type="component" value="Unassembled WGS sequence"/>
</dbReference>
<comment type="caution">
    <text evidence="6">The sequence shown here is derived from an EMBL/GenBank/DDBJ whole genome shotgun (WGS) entry which is preliminary data.</text>
</comment>
<dbReference type="PANTHER" id="PTHR37419">
    <property type="entry name" value="SERINE/THREONINE-PROTEIN KINASE TOXIN HIPA"/>
    <property type="match status" value="1"/>
</dbReference>
<feature type="domain" description="HipA-like C-terminal" evidence="4">
    <location>
        <begin position="161"/>
        <end position="383"/>
    </location>
</feature>
<dbReference type="InterPro" id="IPR052028">
    <property type="entry name" value="HipA_Ser/Thr_kinase"/>
</dbReference>
<name>A0ABS9UJ18_9BACT</name>
<dbReference type="EMBL" id="JAKZGS010000001">
    <property type="protein sequence ID" value="MCH7396616.1"/>
    <property type="molecule type" value="Genomic_DNA"/>
</dbReference>
<comment type="similarity">
    <text evidence="1">Belongs to the HipA Ser/Thr kinase family.</text>
</comment>
<dbReference type="RefSeq" id="WP_241273137.1">
    <property type="nucleotide sequence ID" value="NZ_JAKZGS010000001.1"/>
</dbReference>
<evidence type="ECO:0000313" key="7">
    <source>
        <dbReference type="Proteomes" id="UP001165488"/>
    </source>
</evidence>
<dbReference type="InterPro" id="IPR017508">
    <property type="entry name" value="HipA_N1"/>
</dbReference>
<evidence type="ECO:0000256" key="3">
    <source>
        <dbReference type="ARBA" id="ARBA00022777"/>
    </source>
</evidence>
<dbReference type="InterPro" id="IPR012893">
    <property type="entry name" value="HipA-like_C"/>
</dbReference>
<dbReference type="PANTHER" id="PTHR37419:SF8">
    <property type="entry name" value="TOXIN YJJJ"/>
    <property type="match status" value="1"/>
</dbReference>
<keyword evidence="3" id="KW-0418">Kinase</keyword>
<evidence type="ECO:0000256" key="2">
    <source>
        <dbReference type="ARBA" id="ARBA00022679"/>
    </source>
</evidence>
<accession>A0ABS9UJ18</accession>
<evidence type="ECO:0000256" key="1">
    <source>
        <dbReference type="ARBA" id="ARBA00010164"/>
    </source>
</evidence>
<keyword evidence="7" id="KW-1185">Reference proteome</keyword>